<keyword evidence="2" id="KW-1185">Reference proteome</keyword>
<comment type="caution">
    <text evidence="1">The sequence shown here is derived from an EMBL/GenBank/DDBJ whole genome shotgun (WGS) entry which is preliminary data.</text>
</comment>
<protein>
    <submittedName>
        <fullName evidence="1">Uncharacterized protein</fullName>
    </submittedName>
</protein>
<evidence type="ECO:0000313" key="2">
    <source>
        <dbReference type="Proteomes" id="UP000553343"/>
    </source>
</evidence>
<dbReference type="RefSeq" id="WP_178367205.1">
    <property type="nucleotide sequence ID" value="NZ_JACADJ010000045.1"/>
</dbReference>
<evidence type="ECO:0000313" key="1">
    <source>
        <dbReference type="EMBL" id="NWH05747.1"/>
    </source>
</evidence>
<organism evidence="1 2">
    <name type="scientific">Desulfobacter latus</name>
    <dbReference type="NCBI Taxonomy" id="2292"/>
    <lineage>
        <taxon>Bacteria</taxon>
        <taxon>Pseudomonadati</taxon>
        <taxon>Thermodesulfobacteriota</taxon>
        <taxon>Desulfobacteria</taxon>
        <taxon>Desulfobacterales</taxon>
        <taxon>Desulfobacteraceae</taxon>
        <taxon>Desulfobacter</taxon>
    </lineage>
</organism>
<accession>A0A850TBY5</accession>
<dbReference type="AlphaFoldDB" id="A0A850TBY5"/>
<sequence length="243" mass="27574">METTQDILPNGESNPVYYVTEARNATLRELLRMSPPTIRGKLGAFLLKILRLDSPHQFGIAINDAIRCSTDDISELHEMFHSTIRNLAHLGFSPIVAQRLPILGEGRCCSLAFLGNDPTEYAIIVYAKAWANGQEYDESGLSFISRDETTIWVTSSQLQRLKSPRNFNVQYFPDSSPDFLHTTHCERIKAIPKEMLRVFDTENLLFVLREIEALINEFNIARGVLRPMTIAEIGAVTKDEDRF</sequence>
<reference evidence="1 2" key="1">
    <citation type="submission" date="2020-06" db="EMBL/GenBank/DDBJ databases">
        <title>High-quality draft genome of sulfate reducer Desulfobacter latus type strain AcrS2 isolated from marine sediment.</title>
        <authorList>
            <person name="Hoppe M."/>
            <person name="Larsen C.K."/>
            <person name="Marshall I.P.G."/>
            <person name="Schramm A."/>
            <person name="Marietou A.G."/>
        </authorList>
    </citation>
    <scope>NUCLEOTIDE SEQUENCE [LARGE SCALE GENOMIC DNA]</scope>
    <source>
        <strain evidence="1 2">AcRS2</strain>
    </source>
</reference>
<proteinExistence type="predicted"/>
<gene>
    <name evidence="1" type="ORF">HXW94_12260</name>
</gene>
<dbReference type="Proteomes" id="UP000553343">
    <property type="component" value="Unassembled WGS sequence"/>
</dbReference>
<dbReference type="EMBL" id="JACADJ010000045">
    <property type="protein sequence ID" value="NWH05747.1"/>
    <property type="molecule type" value="Genomic_DNA"/>
</dbReference>
<name>A0A850TBY5_9BACT</name>